<feature type="repeat" description="PPR" evidence="3">
    <location>
        <begin position="161"/>
        <end position="195"/>
    </location>
</feature>
<dbReference type="GeneID" id="107763515"/>
<sequence>MLHSLQLKSTRKMVSRATCLRLLRSTTTCRRSFSTEMEVVAETATVSTSAITQNNRRNAGRRRLSDLMNRADPLKTNFKDALNKLHNEGKPLRKVEIIDCLSHLRRSNRFDLALQLSKWMEISKITISDADRAIRIDLLAKTEGTDSAEKYFDSLQESEKTSKTYGALLWCYCRKKMLDKGLKLFEKMKELNFASTLNYNNVISLYLSNGQPEKVPPLVQEMEQRNIAADLYTYNQLMTSYVSVKDIVSVEDVLENMENNQVKLDWFTYGNLAGMYINTGDLDKANGILQKMEKLEDINDREAFHTLITLYQKTSNSSGVNRAWESLKSVVPTPSKVSYLIVLVALSKVGDLENLEKCFREWDSGCRHEIRISNVMIESYLKRNMIEEANSVYENVLKQGVEPNLRTFGAFTNYFIKNTQIDLALKYLEMGASKANPEKRCWFPVDETIKMFLAYFEDNSDPVRVKQFCEIMKKINRLDSTVYDSLLSKNYAASEVEL</sequence>
<accession>A0A1S3XC62</accession>
<organism evidence="4 5">
    <name type="scientific">Nicotiana tabacum</name>
    <name type="common">Common tobacco</name>
    <dbReference type="NCBI Taxonomy" id="4097"/>
    <lineage>
        <taxon>Eukaryota</taxon>
        <taxon>Viridiplantae</taxon>
        <taxon>Streptophyta</taxon>
        <taxon>Embryophyta</taxon>
        <taxon>Tracheophyta</taxon>
        <taxon>Spermatophyta</taxon>
        <taxon>Magnoliopsida</taxon>
        <taxon>eudicotyledons</taxon>
        <taxon>Gunneridae</taxon>
        <taxon>Pentapetalae</taxon>
        <taxon>asterids</taxon>
        <taxon>lamiids</taxon>
        <taxon>Solanales</taxon>
        <taxon>Solanaceae</taxon>
        <taxon>Nicotianoideae</taxon>
        <taxon>Nicotianeae</taxon>
        <taxon>Nicotiana</taxon>
    </lineage>
</organism>
<keyword evidence="4" id="KW-1185">Reference proteome</keyword>
<dbReference type="RefSeq" id="XP_016437487.1">
    <property type="nucleotide sequence ID" value="XM_016582001.2"/>
</dbReference>
<dbReference type="Pfam" id="PF13812">
    <property type="entry name" value="PPR_3"/>
    <property type="match status" value="1"/>
</dbReference>
<protein>
    <submittedName>
        <fullName evidence="5">Pentatricopeptide repeat-containing protein At1g02370, mitochondrial-like</fullName>
    </submittedName>
    <submittedName>
        <fullName evidence="5">Pentatricopeptide repeat-containing protein At4g01990, mitochondrial-like</fullName>
    </submittedName>
</protein>
<dbReference type="NCBIfam" id="TIGR00756">
    <property type="entry name" value="PPR"/>
    <property type="match status" value="3"/>
</dbReference>
<dbReference type="Proteomes" id="UP000790787">
    <property type="component" value="Chromosome 19"/>
</dbReference>
<dbReference type="AlphaFoldDB" id="A0A1S3XC62"/>
<name>A0A1S3XC62_TOBAC</name>
<dbReference type="SMR" id="A0A1S3XC62"/>
<evidence type="ECO:0000313" key="4">
    <source>
        <dbReference type="Proteomes" id="UP000790787"/>
    </source>
</evidence>
<evidence type="ECO:0000256" key="3">
    <source>
        <dbReference type="PROSITE-ProRule" id="PRU00708"/>
    </source>
</evidence>
<dbReference type="OrthoDB" id="1717827at2759"/>
<dbReference type="Gene3D" id="1.25.40.10">
    <property type="entry name" value="Tetratricopeptide repeat domain"/>
    <property type="match status" value="3"/>
</dbReference>
<dbReference type="GO" id="GO:0003729">
    <property type="term" value="F:mRNA binding"/>
    <property type="evidence" value="ECO:0007669"/>
    <property type="project" value="UniProtKB-ARBA"/>
</dbReference>
<reference evidence="4" key="1">
    <citation type="journal article" date="2014" name="Nat. Commun.">
        <title>The tobacco genome sequence and its comparison with those of tomato and potato.</title>
        <authorList>
            <person name="Sierro N."/>
            <person name="Battey J.N."/>
            <person name="Ouadi S."/>
            <person name="Bakaher N."/>
            <person name="Bovet L."/>
            <person name="Willig A."/>
            <person name="Goepfert S."/>
            <person name="Peitsch M.C."/>
            <person name="Ivanov N.V."/>
        </authorList>
    </citation>
    <scope>NUCLEOTIDE SEQUENCE [LARGE SCALE GENOMIC DNA]</scope>
</reference>
<dbReference type="PANTHER" id="PTHR45717">
    <property type="entry name" value="OS12G0527900 PROTEIN"/>
    <property type="match status" value="1"/>
</dbReference>
<dbReference type="GO" id="GO:0005739">
    <property type="term" value="C:mitochondrion"/>
    <property type="evidence" value="ECO:0000318"/>
    <property type="project" value="GO_Central"/>
</dbReference>
<dbReference type="PROSITE" id="PS51375">
    <property type="entry name" value="PPR"/>
    <property type="match status" value="3"/>
</dbReference>
<dbReference type="PANTHER" id="PTHR45717:SF5">
    <property type="entry name" value="PENTACOTRIPEPTIDE-REPEAT REGION OF PRORP DOMAIN-CONTAINING PROTEIN"/>
    <property type="match status" value="1"/>
</dbReference>
<keyword evidence="2" id="KW-0677">Repeat</keyword>
<dbReference type="KEGG" id="nta:107763515"/>
<feature type="repeat" description="PPR" evidence="3">
    <location>
        <begin position="369"/>
        <end position="403"/>
    </location>
</feature>
<dbReference type="RefSeq" id="XP_016437487.1">
    <property type="nucleotide sequence ID" value="XM_016582001.1"/>
</dbReference>
<evidence type="ECO:0000256" key="1">
    <source>
        <dbReference type="ARBA" id="ARBA00007626"/>
    </source>
</evidence>
<dbReference type="Pfam" id="PF01535">
    <property type="entry name" value="PPR"/>
    <property type="match status" value="2"/>
</dbReference>
<feature type="repeat" description="PPR" evidence="3">
    <location>
        <begin position="230"/>
        <end position="264"/>
    </location>
</feature>
<evidence type="ECO:0000256" key="2">
    <source>
        <dbReference type="ARBA" id="ARBA00022737"/>
    </source>
</evidence>
<dbReference type="PaxDb" id="4097-A0A1S3XC62"/>
<evidence type="ECO:0000313" key="5">
    <source>
        <dbReference type="RefSeq" id="XP_016437487.1"/>
    </source>
</evidence>
<dbReference type="Pfam" id="PF13041">
    <property type="entry name" value="PPR_2"/>
    <property type="match status" value="1"/>
</dbReference>
<dbReference type="SUPFAM" id="SSF48452">
    <property type="entry name" value="TPR-like"/>
    <property type="match status" value="1"/>
</dbReference>
<reference evidence="5" key="2">
    <citation type="submission" date="2025-08" db="UniProtKB">
        <authorList>
            <consortium name="RefSeq"/>
        </authorList>
    </citation>
    <scope>IDENTIFICATION</scope>
    <source>
        <tissue evidence="5">Leaf</tissue>
    </source>
</reference>
<dbReference type="InterPro" id="IPR011990">
    <property type="entry name" value="TPR-like_helical_dom_sf"/>
</dbReference>
<dbReference type="InterPro" id="IPR002885">
    <property type="entry name" value="PPR_rpt"/>
</dbReference>
<proteinExistence type="inferred from homology"/>
<comment type="similarity">
    <text evidence="1">Belongs to the PPR family. P subfamily.</text>
</comment>
<gene>
    <name evidence="5" type="primary">LOC107763515</name>
</gene>
<dbReference type="OMA" id="GVNRSWE"/>